<evidence type="ECO:0000313" key="1">
    <source>
        <dbReference type="EMBL" id="QCL97214.1"/>
    </source>
</evidence>
<name>A0A4D7Z290_AGRTU</name>
<evidence type="ECO:0008006" key="3">
    <source>
        <dbReference type="Google" id="ProtNLM"/>
    </source>
</evidence>
<evidence type="ECO:0000313" key="2">
    <source>
        <dbReference type="Proteomes" id="UP000298649"/>
    </source>
</evidence>
<gene>
    <name evidence="1" type="ORF">CFBP7129_24100</name>
</gene>
<dbReference type="EMBL" id="CP039923">
    <property type="protein sequence ID" value="QCL97214.1"/>
    <property type="molecule type" value="Genomic_DNA"/>
</dbReference>
<dbReference type="AlphaFoldDB" id="A0A4D7Z290"/>
<dbReference type="Proteomes" id="UP000298649">
    <property type="component" value="Chromosome linear"/>
</dbReference>
<organism evidence="1 2">
    <name type="scientific">Agrobacterium tumefaciens</name>
    <dbReference type="NCBI Taxonomy" id="358"/>
    <lineage>
        <taxon>Bacteria</taxon>
        <taxon>Pseudomonadati</taxon>
        <taxon>Pseudomonadota</taxon>
        <taxon>Alphaproteobacteria</taxon>
        <taxon>Hyphomicrobiales</taxon>
        <taxon>Rhizobiaceae</taxon>
        <taxon>Rhizobium/Agrobacterium group</taxon>
        <taxon>Agrobacterium</taxon>
        <taxon>Agrobacterium tumefaciens complex</taxon>
    </lineage>
</organism>
<dbReference type="InterPro" id="IPR023214">
    <property type="entry name" value="HAD_sf"/>
</dbReference>
<sequence length="591" mass="67318">MKRNYLHDLYSQVEEAEVISFDFFDTLFLRTVIDPEDVFDIVGNIIGVPGFREIRRTAQTSAFVQMNKEGRKEISLADIYAHVFVKNIDSRDALAIELEAEKRVSIPNYELAPFFKEIGKDKKIIITSDMYLPKSYFEDTLNRFSLEPDGIYVSCEVNCTKRDSGELFTYISAELDVPPEKILHIGDNYVSDVERAKGQGLRAFYYQNSQVPPAIPSLKSPEYSLSRGLVKQHTVEVHASSDIALGYHYAGPAAVGYYEWIKRKAVEDKIDHVLLLSRDGYIISRVLNFDQNPIKIPFSYFKGTRTVFSLAAITEANFDDYLPFLLSGSHGLHPSELLTRLNVPLPEAKVFNDLGFSEIAEISSENIPLMREFLSIMRWEILKVCRENARGVRVSLAELGIRSGQRLALVDVGWNGTTQAAFENAVSGMMPMNIFGYYLVLNNSAECFARRERSNMAAMIGLPEWSEEQIKEFYDNRVAVELLFSAPHHSITSLKMKDPLSVVSQHDPRRSSKDALLQTISKITEGGEKFAADFYRMTSELKFQFNDMSLVLPLYDLLRDGKWKTEAIFQEIKDFDDWALMQGKKRGLVTY</sequence>
<protein>
    <recommendedName>
        <fullName evidence="3">HAD family hydrolase</fullName>
    </recommendedName>
</protein>
<accession>A0A4D7Z290</accession>
<dbReference type="Gene3D" id="3.40.50.1000">
    <property type="entry name" value="HAD superfamily/HAD-like"/>
    <property type="match status" value="1"/>
</dbReference>
<dbReference type="SUPFAM" id="SSF56784">
    <property type="entry name" value="HAD-like"/>
    <property type="match status" value="1"/>
</dbReference>
<dbReference type="RefSeq" id="WP_137005655.1">
    <property type="nucleotide sequence ID" value="NZ_CP039923.1"/>
</dbReference>
<dbReference type="InterPro" id="IPR036412">
    <property type="entry name" value="HAD-like_sf"/>
</dbReference>
<proteinExistence type="predicted"/>
<reference evidence="1 2" key="1">
    <citation type="submission" date="2019-04" db="EMBL/GenBank/DDBJ databases">
        <title>Complete genome sequence of Agrobacterium tumefaciens CFBP7129.</title>
        <authorList>
            <person name="Haryono M."/>
            <person name="Lin Y.-C."/>
            <person name="Lai E.-M."/>
            <person name="Kuo C.-H."/>
        </authorList>
    </citation>
    <scope>NUCLEOTIDE SEQUENCE [LARGE SCALE GENOMIC DNA]</scope>
    <source>
        <strain evidence="1 2">CFBP7129</strain>
    </source>
</reference>
<dbReference type="Gene3D" id="1.10.150.400">
    <property type="match status" value="1"/>
</dbReference>